<feature type="domain" description="Gfo/Idh/MocA-like oxidoreductase N-terminal" evidence="3">
    <location>
        <begin position="7"/>
        <end position="123"/>
    </location>
</feature>
<evidence type="ECO:0000259" key="4">
    <source>
        <dbReference type="Pfam" id="PF22725"/>
    </source>
</evidence>
<dbReference type="InterPro" id="IPR030827">
    <property type="entry name" value="Myo_inos_IolG"/>
</dbReference>
<dbReference type="SUPFAM" id="SSF51735">
    <property type="entry name" value="NAD(P)-binding Rossmann-fold domains"/>
    <property type="match status" value="1"/>
</dbReference>
<dbReference type="SUPFAM" id="SSF55347">
    <property type="entry name" value="Glyceraldehyde-3-phosphate dehydrogenase-like, C-terminal domain"/>
    <property type="match status" value="1"/>
</dbReference>
<feature type="domain" description="GFO/IDH/MocA-like oxidoreductase" evidence="4">
    <location>
        <begin position="133"/>
        <end position="257"/>
    </location>
</feature>
<dbReference type="EMBL" id="CP102290">
    <property type="protein sequence ID" value="UWP60129.1"/>
    <property type="molecule type" value="Genomic_DNA"/>
</dbReference>
<dbReference type="Pfam" id="PF22725">
    <property type="entry name" value="GFO_IDH_MocA_C3"/>
    <property type="match status" value="1"/>
</dbReference>
<dbReference type="PANTHER" id="PTHR42840:SF3">
    <property type="entry name" value="BINDING ROSSMANN FOLD OXIDOREDUCTASE, PUTATIVE (AFU_ORTHOLOGUE AFUA_2G10240)-RELATED"/>
    <property type="match status" value="1"/>
</dbReference>
<evidence type="ECO:0000313" key="5">
    <source>
        <dbReference type="EMBL" id="UWP60129.1"/>
    </source>
</evidence>
<dbReference type="GO" id="GO:0050112">
    <property type="term" value="F:inositol 2-dehydrogenase (NAD+) activity"/>
    <property type="evidence" value="ECO:0007669"/>
    <property type="project" value="UniProtKB-EC"/>
</dbReference>
<keyword evidence="2 5" id="KW-0560">Oxidoreductase</keyword>
<protein>
    <submittedName>
        <fullName evidence="5">Inositol 2-dehydrogenase</fullName>
        <ecNumber evidence="5">1.1.1.18</ecNumber>
    </submittedName>
</protein>
<name>A0ABY5VHR4_9FIRM</name>
<dbReference type="Proteomes" id="UP001060164">
    <property type="component" value="Chromosome"/>
</dbReference>
<comment type="similarity">
    <text evidence="1">Belongs to the Gfo/Idh/MocA family.</text>
</comment>
<sequence>MKKTVLGIIGGGNVGRIHAKDIVTSVPEAKLRYVADAYPDAYNEWAKANGCPEAVTDYKTILNDPEVDAVLICAPASLHGQLIQECARAGKHVFCEKPIDYSIEAIKEAIRTAKACKIKLQLGYNRRFDHNHATARRMVAEGKIGEVRQIKITSRDPLPPPPEYFAAVGGSAGGMFLDTSIHDFDMARFMACGAEVTEVYATGSAMINKDQETTGGVDTTSVILKFDSGAMAIIDNCWQCAYGYDQRIEVFGSTGAVNVANDTASTVVLANEEGQTAEKPLFFYVNRYIASYTDEIHEFIDAIVNDKPVPVNAKDGYYSVLIAKACDISLKEKRVVTMAEMLAL</sequence>
<dbReference type="NCBIfam" id="TIGR04380">
    <property type="entry name" value="myo_inos_iolG"/>
    <property type="match status" value="1"/>
</dbReference>
<evidence type="ECO:0000259" key="3">
    <source>
        <dbReference type="Pfam" id="PF01408"/>
    </source>
</evidence>
<reference evidence="5" key="1">
    <citation type="journal article" date="2022" name="Cell">
        <title>Design, construction, and in vivo augmentation of a complex gut microbiome.</title>
        <authorList>
            <person name="Cheng A.G."/>
            <person name="Ho P.Y."/>
            <person name="Aranda-Diaz A."/>
            <person name="Jain S."/>
            <person name="Yu F.B."/>
            <person name="Meng X."/>
            <person name="Wang M."/>
            <person name="Iakiviak M."/>
            <person name="Nagashima K."/>
            <person name="Zhao A."/>
            <person name="Murugkar P."/>
            <person name="Patil A."/>
            <person name="Atabakhsh K."/>
            <person name="Weakley A."/>
            <person name="Yan J."/>
            <person name="Brumbaugh A.R."/>
            <person name="Higginbottom S."/>
            <person name="Dimas A."/>
            <person name="Shiver A.L."/>
            <person name="Deutschbauer A."/>
            <person name="Neff N."/>
            <person name="Sonnenburg J.L."/>
            <person name="Huang K.C."/>
            <person name="Fischbach M.A."/>
        </authorList>
    </citation>
    <scope>NUCLEOTIDE SEQUENCE</scope>
    <source>
        <strain evidence="5">DSM 19829</strain>
    </source>
</reference>
<dbReference type="PANTHER" id="PTHR42840">
    <property type="entry name" value="NAD(P)-BINDING ROSSMANN-FOLD SUPERFAMILY PROTEIN-RELATED"/>
    <property type="match status" value="1"/>
</dbReference>
<dbReference type="Gene3D" id="3.30.360.10">
    <property type="entry name" value="Dihydrodipicolinate Reductase, domain 2"/>
    <property type="match status" value="1"/>
</dbReference>
<dbReference type="RefSeq" id="WP_028530008.1">
    <property type="nucleotide sequence ID" value="NZ_CABLBR010000039.1"/>
</dbReference>
<dbReference type="Pfam" id="PF01408">
    <property type="entry name" value="GFO_IDH_MocA"/>
    <property type="match status" value="1"/>
</dbReference>
<evidence type="ECO:0000256" key="1">
    <source>
        <dbReference type="ARBA" id="ARBA00010928"/>
    </source>
</evidence>
<evidence type="ECO:0000313" key="6">
    <source>
        <dbReference type="Proteomes" id="UP001060164"/>
    </source>
</evidence>
<dbReference type="InterPro" id="IPR036291">
    <property type="entry name" value="NAD(P)-bd_dom_sf"/>
</dbReference>
<dbReference type="EC" id="1.1.1.18" evidence="5"/>
<dbReference type="Gene3D" id="3.40.50.720">
    <property type="entry name" value="NAD(P)-binding Rossmann-like Domain"/>
    <property type="match status" value="1"/>
</dbReference>
<dbReference type="InterPro" id="IPR000683">
    <property type="entry name" value="Gfo/Idh/MocA-like_OxRdtase_N"/>
</dbReference>
<evidence type="ECO:0000256" key="2">
    <source>
        <dbReference type="ARBA" id="ARBA00023002"/>
    </source>
</evidence>
<accession>A0ABY5VHR4</accession>
<keyword evidence="6" id="KW-1185">Reference proteome</keyword>
<organism evidence="5 6">
    <name type="scientific">Ruminococcus gauvreauii</name>
    <dbReference type="NCBI Taxonomy" id="438033"/>
    <lineage>
        <taxon>Bacteria</taxon>
        <taxon>Bacillati</taxon>
        <taxon>Bacillota</taxon>
        <taxon>Clostridia</taxon>
        <taxon>Eubacteriales</taxon>
        <taxon>Oscillospiraceae</taxon>
        <taxon>Ruminococcus</taxon>
    </lineage>
</organism>
<gene>
    <name evidence="5" type="primary">iolG</name>
    <name evidence="5" type="ORF">NQ502_03465</name>
</gene>
<dbReference type="InterPro" id="IPR055170">
    <property type="entry name" value="GFO_IDH_MocA-like_dom"/>
</dbReference>
<proteinExistence type="inferred from homology"/>